<dbReference type="GO" id="GO:0051015">
    <property type="term" value="F:actin filament binding"/>
    <property type="evidence" value="ECO:0007669"/>
    <property type="project" value="TreeGrafter"/>
</dbReference>
<name>A0A8H6CMZ2_9LECA</name>
<evidence type="ECO:0000313" key="5">
    <source>
        <dbReference type="EMBL" id="KAF6226472.1"/>
    </source>
</evidence>
<dbReference type="GeneID" id="59337733"/>
<dbReference type="InterPro" id="IPR010414">
    <property type="entry name" value="FRG1"/>
</dbReference>
<organism evidence="5 6">
    <name type="scientific">Letharia lupina</name>
    <dbReference type="NCBI Taxonomy" id="560253"/>
    <lineage>
        <taxon>Eukaryota</taxon>
        <taxon>Fungi</taxon>
        <taxon>Dikarya</taxon>
        <taxon>Ascomycota</taxon>
        <taxon>Pezizomycotina</taxon>
        <taxon>Lecanoromycetes</taxon>
        <taxon>OSLEUM clade</taxon>
        <taxon>Lecanoromycetidae</taxon>
        <taxon>Lecanorales</taxon>
        <taxon>Lecanorineae</taxon>
        <taxon>Parmeliaceae</taxon>
        <taxon>Letharia</taxon>
    </lineage>
</organism>
<dbReference type="Proteomes" id="UP000593566">
    <property type="component" value="Unassembled WGS sequence"/>
</dbReference>
<comment type="caution">
    <text evidence="5">The sequence shown here is derived from an EMBL/GenBank/DDBJ whole genome shotgun (WGS) entry which is preliminary data.</text>
</comment>
<dbReference type="RefSeq" id="XP_037155025.1">
    <property type="nucleotide sequence ID" value="XM_037300199.1"/>
</dbReference>
<dbReference type="CDD" id="cd23339">
    <property type="entry name" value="beta-trefoil_FSCN_fungal_FRG1-like"/>
    <property type="match status" value="1"/>
</dbReference>
<reference evidence="5 6" key="1">
    <citation type="journal article" date="2020" name="Genomics">
        <title>Complete, high-quality genomes from long-read metagenomic sequencing of two wolf lichen thalli reveals enigmatic genome architecture.</title>
        <authorList>
            <person name="McKenzie S.K."/>
            <person name="Walston R.F."/>
            <person name="Allen J.L."/>
        </authorList>
    </citation>
    <scope>NUCLEOTIDE SEQUENCE [LARGE SCALE GENOMIC DNA]</scope>
    <source>
        <strain evidence="5">WasteWater1</strain>
    </source>
</reference>
<dbReference type="PANTHER" id="PTHR12928:SF0">
    <property type="entry name" value="FSHD REGION GENE 1"/>
    <property type="match status" value="1"/>
</dbReference>
<keyword evidence="3" id="KW-0539">Nucleus</keyword>
<sequence length="261" mass="29084">MVKPLAFKGDRKSKKRKNPHPDSCLTLEDGDTKALTVQNLAAEAEEDDSWVTAEAATDVTGPIMFALPSTKPTCIGCDANGKVYTSELENIVHGDLATAEPHDVRQVWIASRVAGTDEISFKGHHGRIGVLSATREAISPEESFLCIPSPETPGMFSVQTAREKFITIVDESKVPEIRGDAESVSFNTTLRIRMQARFKPRLKANKESKTREKISRKELEEVVGRRLEEDEVRRLKKARVQGDYHEAILDVKVKGKHDKYS</sequence>
<evidence type="ECO:0000256" key="1">
    <source>
        <dbReference type="ARBA" id="ARBA00004604"/>
    </source>
</evidence>
<dbReference type="InterPro" id="IPR008999">
    <property type="entry name" value="Actin-crosslinking"/>
</dbReference>
<protein>
    <recommendedName>
        <fullName evidence="7">Actin-crosslinking protein</fullName>
    </recommendedName>
</protein>
<evidence type="ECO:0000313" key="6">
    <source>
        <dbReference type="Proteomes" id="UP000593566"/>
    </source>
</evidence>
<evidence type="ECO:0000256" key="3">
    <source>
        <dbReference type="ARBA" id="ARBA00023242"/>
    </source>
</evidence>
<keyword evidence="6" id="KW-1185">Reference proteome</keyword>
<gene>
    <name evidence="5" type="ORF">HO133_009338</name>
</gene>
<feature type="region of interest" description="Disordered" evidence="4">
    <location>
        <begin position="1"/>
        <end position="29"/>
    </location>
</feature>
<dbReference type="SUPFAM" id="SSF50405">
    <property type="entry name" value="Actin-crosslinking proteins"/>
    <property type="match status" value="1"/>
</dbReference>
<dbReference type="PANTHER" id="PTHR12928">
    <property type="entry name" value="FRG1 PROTEIN"/>
    <property type="match status" value="1"/>
</dbReference>
<evidence type="ECO:0008006" key="7">
    <source>
        <dbReference type="Google" id="ProtNLM"/>
    </source>
</evidence>
<proteinExistence type="inferred from homology"/>
<evidence type="ECO:0000256" key="2">
    <source>
        <dbReference type="ARBA" id="ARBA00010878"/>
    </source>
</evidence>
<evidence type="ECO:0000256" key="4">
    <source>
        <dbReference type="SAM" id="MobiDB-lite"/>
    </source>
</evidence>
<comment type="subcellular location">
    <subcellularLocation>
        <location evidence="1">Nucleus</location>
        <location evidence="1">Nucleolus</location>
    </subcellularLocation>
</comment>
<comment type="similarity">
    <text evidence="2">Belongs to the FRG1 family.</text>
</comment>
<dbReference type="Gene3D" id="2.80.10.50">
    <property type="match status" value="1"/>
</dbReference>
<accession>A0A8H6CMZ2</accession>
<dbReference type="GO" id="GO:0071013">
    <property type="term" value="C:catalytic step 2 spliceosome"/>
    <property type="evidence" value="ECO:0007669"/>
    <property type="project" value="TreeGrafter"/>
</dbReference>
<dbReference type="AlphaFoldDB" id="A0A8H6CMZ2"/>
<dbReference type="GO" id="GO:0005730">
    <property type="term" value="C:nucleolus"/>
    <property type="evidence" value="ECO:0007669"/>
    <property type="project" value="UniProtKB-SubCell"/>
</dbReference>
<dbReference type="EMBL" id="JACCJB010000006">
    <property type="protein sequence ID" value="KAF6226472.1"/>
    <property type="molecule type" value="Genomic_DNA"/>
</dbReference>
<dbReference type="Pfam" id="PF06229">
    <property type="entry name" value="FRG1"/>
    <property type="match status" value="1"/>
</dbReference>